<feature type="binding site" evidence="1">
    <location>
        <position position="510"/>
    </location>
    <ligand>
        <name>ATP</name>
        <dbReference type="ChEBI" id="CHEBI:30616"/>
    </ligand>
</feature>
<evidence type="ECO:0000259" key="3">
    <source>
        <dbReference type="PROSITE" id="PS50011"/>
    </source>
</evidence>
<evidence type="ECO:0000313" key="4">
    <source>
        <dbReference type="EMBL" id="KAG2374761.1"/>
    </source>
</evidence>
<reference evidence="4 5" key="1">
    <citation type="journal article" date="2018" name="BMC Genomics">
        <title>The genome of Naegleria lovaniensis, the basis for a comparative approach to unravel pathogenicity factors of the human pathogenic amoeba N. fowleri.</title>
        <authorList>
            <person name="Liechti N."/>
            <person name="Schurch N."/>
            <person name="Bruggmann R."/>
            <person name="Wittwer M."/>
        </authorList>
    </citation>
    <scope>NUCLEOTIDE SEQUENCE [LARGE SCALE GENOMIC DNA]</scope>
    <source>
        <strain evidence="4 5">ATCC 30569</strain>
    </source>
</reference>
<dbReference type="InterPro" id="IPR017441">
    <property type="entry name" value="Protein_kinase_ATP_BS"/>
</dbReference>
<dbReference type="GeneID" id="68102959"/>
<dbReference type="InterPro" id="IPR011009">
    <property type="entry name" value="Kinase-like_dom_sf"/>
</dbReference>
<dbReference type="Proteomes" id="UP000816034">
    <property type="component" value="Unassembled WGS sequence"/>
</dbReference>
<organism evidence="4 5">
    <name type="scientific">Naegleria lovaniensis</name>
    <name type="common">Amoeba</name>
    <dbReference type="NCBI Taxonomy" id="51637"/>
    <lineage>
        <taxon>Eukaryota</taxon>
        <taxon>Discoba</taxon>
        <taxon>Heterolobosea</taxon>
        <taxon>Tetramitia</taxon>
        <taxon>Eutetramitia</taxon>
        <taxon>Vahlkampfiidae</taxon>
        <taxon>Naegleria</taxon>
    </lineage>
</organism>
<dbReference type="SUPFAM" id="SSF56112">
    <property type="entry name" value="Protein kinase-like (PK-like)"/>
    <property type="match status" value="1"/>
</dbReference>
<feature type="domain" description="Protein kinase" evidence="3">
    <location>
        <begin position="481"/>
        <end position="769"/>
    </location>
</feature>
<dbReference type="PROSITE" id="PS50011">
    <property type="entry name" value="PROTEIN_KINASE_DOM"/>
    <property type="match status" value="1"/>
</dbReference>
<keyword evidence="1" id="KW-0547">Nucleotide-binding</keyword>
<keyword evidence="5" id="KW-1185">Reference proteome</keyword>
<dbReference type="PANTHER" id="PTHR24347">
    <property type="entry name" value="SERINE/THREONINE-PROTEIN KINASE"/>
    <property type="match status" value="1"/>
</dbReference>
<dbReference type="GO" id="GO:0005524">
    <property type="term" value="F:ATP binding"/>
    <property type="evidence" value="ECO:0007669"/>
    <property type="project" value="UniProtKB-UniRule"/>
</dbReference>
<feature type="region of interest" description="Disordered" evidence="2">
    <location>
        <begin position="271"/>
        <end position="295"/>
    </location>
</feature>
<name>A0AA88GIH8_NAELO</name>
<gene>
    <name evidence="4" type="ORF">C9374_010505</name>
</gene>
<dbReference type="Pfam" id="PF00069">
    <property type="entry name" value="Pkinase"/>
    <property type="match status" value="1"/>
</dbReference>
<dbReference type="GO" id="GO:0004672">
    <property type="term" value="F:protein kinase activity"/>
    <property type="evidence" value="ECO:0007669"/>
    <property type="project" value="InterPro"/>
</dbReference>
<evidence type="ECO:0000313" key="5">
    <source>
        <dbReference type="Proteomes" id="UP000816034"/>
    </source>
</evidence>
<dbReference type="InterPro" id="IPR000719">
    <property type="entry name" value="Prot_kinase_dom"/>
</dbReference>
<comment type="caution">
    <text evidence="4">The sequence shown here is derived from an EMBL/GenBank/DDBJ whole genome shotgun (WGS) entry which is preliminary data.</text>
</comment>
<evidence type="ECO:0000256" key="2">
    <source>
        <dbReference type="SAM" id="MobiDB-lite"/>
    </source>
</evidence>
<protein>
    <recommendedName>
        <fullName evidence="3">Protein kinase domain-containing protein</fullName>
    </recommendedName>
</protein>
<dbReference type="PROSITE" id="PS00107">
    <property type="entry name" value="PROTEIN_KINASE_ATP"/>
    <property type="match status" value="1"/>
</dbReference>
<proteinExistence type="predicted"/>
<dbReference type="Gene3D" id="1.10.510.10">
    <property type="entry name" value="Transferase(Phosphotransferase) domain 1"/>
    <property type="match status" value="1"/>
</dbReference>
<dbReference type="RefSeq" id="XP_044543935.1">
    <property type="nucleotide sequence ID" value="XM_044686057.1"/>
</dbReference>
<dbReference type="AlphaFoldDB" id="A0AA88GIH8"/>
<dbReference type="EMBL" id="PYSW02000043">
    <property type="protein sequence ID" value="KAG2374761.1"/>
    <property type="molecule type" value="Genomic_DNA"/>
</dbReference>
<evidence type="ECO:0000256" key="1">
    <source>
        <dbReference type="PROSITE-ProRule" id="PRU10141"/>
    </source>
</evidence>
<sequence>MVLHEMVEYNTSSSTTSSSLQACSSTPSKKSFNTTTAATTVMNKKVSIAAAVNSSSSICGTQQQQIAAATLKGEKSVMVVTNALGGTKQQLPLLNGPTANVPVIEHVAAATTPKKGLLKRISHQLSHSSSMIVDSVLSIRSHSSTSQQADEDLGVFFSKHHIHAPQSHLNKESKSMDDVLILATKEKKLKVDPENSSSSGSGVVSVIANDTVSSAQFNGSVPILTPAVASGGKPSSMVATESIQSNETVVDNSHIESPCTTLKLSHSLQQLQTPKSHRSTTHKFFSHEPKKGNHHMHSHLLKRRNTMVVSDGRSAAEPLFHYSRRLSVDHATMDNVWGRIMYNSEREMIFLNFENLKIESVKHLQNIATCISTLLGETEEKVEHHHHHHIHPLRVFSRKSKEAHVEKHKVKCFLNDDDLDCPPQLLEMYTQIVHLNPMFESVTKYTNKSVLQEHQKRIQQSLVECEIYLKTHPCILDRFVANPDEHIGKGTYGTVSVALDLSLGRKVAVKRLCRKTMKLIGIEDHVRNEMAILKLIKENPHPNIVQVLDVYEGEEEFLFVMEYLSGGCLDNPLVENEQHSERQVQIYFAQLVNALDHLHNKLGVIHRDIQPSNCCLEGGSSTSPTHDTLEISKCVKLVDFGMSCFFKSDNVSQKTQTLFCGSSHYASPEMILKKPYGPEMDVYALGVLAYKLLTGYMPFRGAQQKLLMQFTISLDDPDEDDENSSDCYMCDDDERVKLSPACRDLIKKMLEVNAETRYGLEQVKQHEWYLQGNEIVKQMYAAMQQQAQHHEDHLDDHEHVAEDMTTHHVDDMTDIIS</sequence>
<accession>A0AA88GIH8</accession>
<keyword evidence="1" id="KW-0067">ATP-binding</keyword>